<keyword evidence="1" id="KW-1185">Reference proteome</keyword>
<organism evidence="1 2">
    <name type="scientific">Biomphalaria glabrata</name>
    <name type="common">Bloodfluke planorb</name>
    <name type="synonym">Freshwater snail</name>
    <dbReference type="NCBI Taxonomy" id="6526"/>
    <lineage>
        <taxon>Eukaryota</taxon>
        <taxon>Metazoa</taxon>
        <taxon>Spiralia</taxon>
        <taxon>Lophotrochozoa</taxon>
        <taxon>Mollusca</taxon>
        <taxon>Gastropoda</taxon>
        <taxon>Heterobranchia</taxon>
        <taxon>Euthyneura</taxon>
        <taxon>Panpulmonata</taxon>
        <taxon>Hygrophila</taxon>
        <taxon>Lymnaeoidea</taxon>
        <taxon>Planorbidae</taxon>
        <taxon>Biomphalaria</taxon>
    </lineage>
</organism>
<protein>
    <submittedName>
        <fullName evidence="2">Uncharacterized protein LOC106066665</fullName>
    </submittedName>
</protein>
<sequence length="364" mass="41543">MSEPTSQTATLRYDNEEDIVPGQNQIIDLSHTFGQNECQESEGKAEDHLRELYKNCTKNPGHPQFIRIKELKMEHLPEAHRNSDLFALIKAVADLTVRISVDMVSPNRPKYWPNTTVHYPFYGQGGTTKRRTGTGEIHVWMYDEGCGYNCTGQRYNPVTGGSFDVNYTTCPCETCQHSDTPSSVWWMVHIHTAAHVVYDEIEASYTSCRFFFDDEDRGGEKFIIDKVSVFKVHFERDRCVLKFVTCDERLGERLYQIAGEKTVLETKVYKKYKTVSSDKLTFIVSHPHGCSKQVSVGKWVKHYVQKMNEYDREIDLTKFSYTTCTCPGSSGASIYCVGLATTHVHNGGMENGLNYSSVDLFHRV</sequence>
<dbReference type="InterPro" id="IPR009003">
    <property type="entry name" value="Peptidase_S1_PA"/>
</dbReference>
<dbReference type="GeneID" id="106066665"/>
<proteinExistence type="predicted"/>
<gene>
    <name evidence="2" type="primary">LOC106066665</name>
</gene>
<dbReference type="RefSeq" id="XP_055898202.1">
    <property type="nucleotide sequence ID" value="XM_056042227.1"/>
</dbReference>
<dbReference type="Proteomes" id="UP001165740">
    <property type="component" value="Chromosome 9"/>
</dbReference>
<dbReference type="OrthoDB" id="10038545at2759"/>
<accession>A0A9W3BF40</accession>
<name>A0A9W3BF40_BIOGL</name>
<evidence type="ECO:0000313" key="1">
    <source>
        <dbReference type="Proteomes" id="UP001165740"/>
    </source>
</evidence>
<dbReference type="OMA" id="TRIDYIT"/>
<dbReference type="SUPFAM" id="SSF50494">
    <property type="entry name" value="Trypsin-like serine proteases"/>
    <property type="match status" value="1"/>
</dbReference>
<reference evidence="2" key="1">
    <citation type="submission" date="2025-08" db="UniProtKB">
        <authorList>
            <consortium name="RefSeq"/>
        </authorList>
    </citation>
    <scope>IDENTIFICATION</scope>
</reference>
<dbReference type="AlphaFoldDB" id="A0A9W3BF40"/>
<evidence type="ECO:0000313" key="2">
    <source>
        <dbReference type="RefSeq" id="XP_055898202.1"/>
    </source>
</evidence>